<dbReference type="PRINTS" id="PR00996">
    <property type="entry name" value="CHERMTFRASE"/>
</dbReference>
<proteinExistence type="predicted"/>
<evidence type="ECO:0000256" key="4">
    <source>
        <dbReference type="PROSITE-ProRule" id="PRU00339"/>
    </source>
</evidence>
<sequence>MSGRFERLLHGLIGLDAESVGQVVIERAVRQRVAALGCADEEAYWLQLQASAIEQQALVEAVVVPETWFFRYPESFVALAQLARERVAQIMGVRPLRILSLPCSSGEEPYSIAMALLDAGLPGETFRIDAMDISELILVRAQRALYGRNSFRGDNLSFRDRHFVETPEGFQLQDEVRRKVRLLAGNLLAPGLLAGEAPYDFVFCRNLLIYFDRPTQQSVAAVLQRLMRDDGALFIGPAEASLFSQVGMQALNIPLAFVFRRTSDTPPRLAASLRQVAPAMPARARVAAPVAAPDKPPVRRVPAAAPPPVAAGAGDAALDEIATLANAGRSDEARMACERYLAAHGPTAQAFYWLGLLSDVAGRSSEAQDYYRKTLYLAPRHAEALAHLSALLAARGDLAGAKRLQQRAGRGVSRDDR</sequence>
<evidence type="ECO:0000256" key="3">
    <source>
        <dbReference type="ARBA" id="ARBA00022691"/>
    </source>
</evidence>
<organism evidence="6 7">
    <name type="scientific">Pseudomonas fulva</name>
    <dbReference type="NCBI Taxonomy" id="47880"/>
    <lineage>
        <taxon>Bacteria</taxon>
        <taxon>Pseudomonadati</taxon>
        <taxon>Pseudomonadota</taxon>
        <taxon>Gammaproteobacteria</taxon>
        <taxon>Pseudomonadales</taxon>
        <taxon>Pseudomonadaceae</taxon>
        <taxon>Pseudomonas</taxon>
    </lineage>
</organism>
<evidence type="ECO:0000313" key="7">
    <source>
        <dbReference type="Proteomes" id="UP000032068"/>
    </source>
</evidence>
<dbReference type="InterPro" id="IPR019734">
    <property type="entry name" value="TPR_rpt"/>
</dbReference>
<feature type="repeat" description="TPR" evidence="4">
    <location>
        <begin position="348"/>
        <end position="381"/>
    </location>
</feature>
<dbReference type="InterPro" id="IPR029063">
    <property type="entry name" value="SAM-dependent_MTases_sf"/>
</dbReference>
<keyword evidence="1" id="KW-0489">Methyltransferase</keyword>
<keyword evidence="3" id="KW-0949">S-adenosyl-L-methionine</keyword>
<name>A0A0D0L279_9PSED</name>
<dbReference type="OrthoDB" id="9816309at2"/>
<dbReference type="EMBL" id="JXQW01000001">
    <property type="protein sequence ID" value="KIQ06584.1"/>
    <property type="molecule type" value="Genomic_DNA"/>
</dbReference>
<dbReference type="PANTHER" id="PTHR24422">
    <property type="entry name" value="CHEMOTAXIS PROTEIN METHYLTRANSFERASE"/>
    <property type="match status" value="1"/>
</dbReference>
<evidence type="ECO:0000256" key="2">
    <source>
        <dbReference type="ARBA" id="ARBA00022679"/>
    </source>
</evidence>
<dbReference type="SUPFAM" id="SSF53335">
    <property type="entry name" value="S-adenosyl-L-methionine-dependent methyltransferases"/>
    <property type="match status" value="1"/>
</dbReference>
<reference evidence="6 7" key="1">
    <citation type="submission" date="2014-12" db="EMBL/GenBank/DDBJ databases">
        <title>16Stimator: statistical estimation of ribosomal gene copy numbers from draft genome assemblies.</title>
        <authorList>
            <person name="Perisin M.A."/>
            <person name="Vetter M."/>
            <person name="Gilbert J.A."/>
            <person name="Bergelson J."/>
        </authorList>
    </citation>
    <scope>NUCLEOTIDE SEQUENCE [LARGE SCALE GENOMIC DNA]</scope>
    <source>
        <strain evidence="6 7">MEJ086</strain>
    </source>
</reference>
<dbReference type="GO" id="GO:0008757">
    <property type="term" value="F:S-adenosylmethionine-dependent methyltransferase activity"/>
    <property type="evidence" value="ECO:0007669"/>
    <property type="project" value="InterPro"/>
</dbReference>
<evidence type="ECO:0000256" key="1">
    <source>
        <dbReference type="ARBA" id="ARBA00022603"/>
    </source>
</evidence>
<dbReference type="InterPro" id="IPR022642">
    <property type="entry name" value="CheR_C"/>
</dbReference>
<dbReference type="PROSITE" id="PS50123">
    <property type="entry name" value="CHER"/>
    <property type="match status" value="1"/>
</dbReference>
<gene>
    <name evidence="6" type="ORF">RU08_00565</name>
</gene>
<dbReference type="SUPFAM" id="SSF48452">
    <property type="entry name" value="TPR-like"/>
    <property type="match status" value="1"/>
</dbReference>
<dbReference type="GO" id="GO:0032259">
    <property type="term" value="P:methylation"/>
    <property type="evidence" value="ECO:0007669"/>
    <property type="project" value="UniProtKB-KW"/>
</dbReference>
<dbReference type="PANTHER" id="PTHR24422:SF19">
    <property type="entry name" value="CHEMOTAXIS PROTEIN METHYLTRANSFERASE"/>
    <property type="match status" value="1"/>
</dbReference>
<keyword evidence="4" id="KW-0802">TPR repeat</keyword>
<protein>
    <submittedName>
        <fullName evidence="6">Chemotaxis protein CheR</fullName>
    </submittedName>
</protein>
<keyword evidence="2" id="KW-0808">Transferase</keyword>
<dbReference type="Gene3D" id="3.40.50.150">
    <property type="entry name" value="Vaccinia Virus protein VP39"/>
    <property type="match status" value="1"/>
</dbReference>
<comment type="caution">
    <text evidence="6">The sequence shown here is derived from an EMBL/GenBank/DDBJ whole genome shotgun (WGS) entry which is preliminary data.</text>
</comment>
<dbReference type="SMART" id="SM00138">
    <property type="entry name" value="MeTrc"/>
    <property type="match status" value="1"/>
</dbReference>
<dbReference type="Gene3D" id="1.25.40.10">
    <property type="entry name" value="Tetratricopeptide repeat domain"/>
    <property type="match status" value="1"/>
</dbReference>
<dbReference type="RefSeq" id="WP_042551829.1">
    <property type="nucleotide sequence ID" value="NZ_JXQW01000001.1"/>
</dbReference>
<dbReference type="Proteomes" id="UP000032068">
    <property type="component" value="Unassembled WGS sequence"/>
</dbReference>
<dbReference type="InterPro" id="IPR000780">
    <property type="entry name" value="CheR_MeTrfase"/>
</dbReference>
<dbReference type="AlphaFoldDB" id="A0A0D0L279"/>
<evidence type="ECO:0000313" key="6">
    <source>
        <dbReference type="EMBL" id="KIQ06584.1"/>
    </source>
</evidence>
<dbReference type="InterPro" id="IPR050903">
    <property type="entry name" value="Bact_Chemotaxis_MeTrfase"/>
</dbReference>
<feature type="domain" description="CheR-type methyltransferase" evidence="5">
    <location>
        <begin position="1"/>
        <end position="264"/>
    </location>
</feature>
<dbReference type="PROSITE" id="PS50005">
    <property type="entry name" value="TPR"/>
    <property type="match status" value="1"/>
</dbReference>
<evidence type="ECO:0000259" key="5">
    <source>
        <dbReference type="PROSITE" id="PS50123"/>
    </source>
</evidence>
<dbReference type="InterPro" id="IPR011990">
    <property type="entry name" value="TPR-like_helical_dom_sf"/>
</dbReference>
<dbReference type="Pfam" id="PF01739">
    <property type="entry name" value="CheR"/>
    <property type="match status" value="1"/>
</dbReference>
<accession>A0A0D0L279</accession>